<feature type="domain" description="Acyl-CoA oxidase/dehydrogenase middle" evidence="2">
    <location>
        <begin position="154"/>
        <end position="233"/>
    </location>
</feature>
<dbReference type="InterPro" id="IPR013786">
    <property type="entry name" value="AcylCoA_DH/ox_N"/>
</dbReference>
<feature type="region of interest" description="Disordered" evidence="1">
    <location>
        <begin position="64"/>
        <end position="94"/>
    </location>
</feature>
<evidence type="ECO:0000313" key="4">
    <source>
        <dbReference type="EMBL" id="GGO94335.1"/>
    </source>
</evidence>
<dbReference type="SUPFAM" id="SSF56645">
    <property type="entry name" value="Acyl-CoA dehydrogenase NM domain-like"/>
    <property type="match status" value="1"/>
</dbReference>
<dbReference type="InterPro" id="IPR046373">
    <property type="entry name" value="Acyl-CoA_Oxase/DH_mid-dom_sf"/>
</dbReference>
<reference evidence="5" key="1">
    <citation type="journal article" date="2019" name="Int. J. Syst. Evol. Microbiol.">
        <title>The Global Catalogue of Microorganisms (GCM) 10K type strain sequencing project: providing services to taxonomists for standard genome sequencing and annotation.</title>
        <authorList>
            <consortium name="The Broad Institute Genomics Platform"/>
            <consortium name="The Broad Institute Genome Sequencing Center for Infectious Disease"/>
            <person name="Wu L."/>
            <person name="Ma J."/>
        </authorList>
    </citation>
    <scope>NUCLEOTIDE SEQUENCE [LARGE SCALE GENOMIC DNA]</scope>
    <source>
        <strain evidence="5">CGMCC 4.7371</strain>
    </source>
</reference>
<feature type="region of interest" description="Disordered" evidence="1">
    <location>
        <begin position="306"/>
        <end position="355"/>
    </location>
</feature>
<evidence type="ECO:0008006" key="6">
    <source>
        <dbReference type="Google" id="ProtNLM"/>
    </source>
</evidence>
<feature type="domain" description="Acyl-CoA dehydrogenase/oxidase N-terminal" evidence="3">
    <location>
        <begin position="96"/>
        <end position="149"/>
    </location>
</feature>
<dbReference type="PANTHER" id="PTHR43884">
    <property type="entry name" value="ACYL-COA DEHYDROGENASE"/>
    <property type="match status" value="1"/>
</dbReference>
<keyword evidence="5" id="KW-1185">Reference proteome</keyword>
<organism evidence="4 5">
    <name type="scientific">Nocardioides phosphati</name>
    <dbReference type="NCBI Taxonomy" id="1867775"/>
    <lineage>
        <taxon>Bacteria</taxon>
        <taxon>Bacillati</taxon>
        <taxon>Actinomycetota</taxon>
        <taxon>Actinomycetes</taxon>
        <taxon>Propionibacteriales</taxon>
        <taxon>Nocardioidaceae</taxon>
        <taxon>Nocardioides</taxon>
    </lineage>
</organism>
<proteinExistence type="predicted"/>
<evidence type="ECO:0000259" key="3">
    <source>
        <dbReference type="Pfam" id="PF02771"/>
    </source>
</evidence>
<name>A0ABQ2NE17_9ACTN</name>
<dbReference type="Gene3D" id="2.40.110.10">
    <property type="entry name" value="Butyryl-CoA Dehydrogenase, subunit A, domain 2"/>
    <property type="match status" value="1"/>
</dbReference>
<sequence length="355" mass="38474">MIEWSESDIAIRDAVREWIDKEVRPQLDELETGELPPYDLIRTFFADFGISAMATDALDKMLARERRRRDETPEQAAERRERKPASTDPASGLSGAESMAAIAVSELAGVSLGTVASVGVSLGLGAATIAAKGTLEQKERWLPKVVTGERVASWAITEPDSGSDAFGGMKTSVKRDGDEVILKGHKTFITNGPYADVIVVYAKLDEGDGTPVRDRQVLTFVLDKGMPLVGHSWGNDVTTEVARWTSYVKRIVVLGQGPSYAPGVAHVPRPAPCSRSRSWYGSRAWRPTRCYAFRCPSVSLQVSVTRPRSRTRTRPTGTCEAQITGFRGSSSTTGAQTSPKTGATSGSRISPCPLW</sequence>
<comment type="caution">
    <text evidence="4">The sequence shown here is derived from an EMBL/GenBank/DDBJ whole genome shotgun (WGS) entry which is preliminary data.</text>
</comment>
<gene>
    <name evidence="4" type="ORF">GCM10011584_35130</name>
</gene>
<dbReference type="PANTHER" id="PTHR43884:SF12">
    <property type="entry name" value="ISOVALERYL-COA DEHYDROGENASE, MITOCHONDRIAL-RELATED"/>
    <property type="match status" value="1"/>
</dbReference>
<dbReference type="Gene3D" id="1.10.540.10">
    <property type="entry name" value="Acyl-CoA dehydrogenase/oxidase, N-terminal domain"/>
    <property type="match status" value="1"/>
</dbReference>
<dbReference type="EMBL" id="BMNI01000019">
    <property type="protein sequence ID" value="GGO94335.1"/>
    <property type="molecule type" value="Genomic_DNA"/>
</dbReference>
<dbReference type="InterPro" id="IPR006091">
    <property type="entry name" value="Acyl-CoA_Oxase/DH_mid-dom"/>
</dbReference>
<evidence type="ECO:0000259" key="2">
    <source>
        <dbReference type="Pfam" id="PF02770"/>
    </source>
</evidence>
<feature type="compositionally biased region" description="Basic and acidic residues" evidence="1">
    <location>
        <begin position="64"/>
        <end position="85"/>
    </location>
</feature>
<accession>A0ABQ2NE17</accession>
<dbReference type="Pfam" id="PF02771">
    <property type="entry name" value="Acyl-CoA_dh_N"/>
    <property type="match status" value="1"/>
</dbReference>
<dbReference type="Pfam" id="PF02770">
    <property type="entry name" value="Acyl-CoA_dh_M"/>
    <property type="match status" value="1"/>
</dbReference>
<feature type="compositionally biased region" description="Polar residues" evidence="1">
    <location>
        <begin position="327"/>
        <end position="348"/>
    </location>
</feature>
<dbReference type="PROSITE" id="PS00072">
    <property type="entry name" value="ACYL_COA_DH_1"/>
    <property type="match status" value="1"/>
</dbReference>
<protein>
    <recommendedName>
        <fullName evidence="6">Acyl-CoA dehydrogenase</fullName>
    </recommendedName>
</protein>
<dbReference type="Proteomes" id="UP000655410">
    <property type="component" value="Unassembled WGS sequence"/>
</dbReference>
<dbReference type="InterPro" id="IPR009100">
    <property type="entry name" value="AcylCoA_DH/oxidase_NM_dom_sf"/>
</dbReference>
<dbReference type="InterPro" id="IPR037069">
    <property type="entry name" value="AcylCoA_DH/ox_N_sf"/>
</dbReference>
<evidence type="ECO:0000313" key="5">
    <source>
        <dbReference type="Proteomes" id="UP000655410"/>
    </source>
</evidence>
<evidence type="ECO:0000256" key="1">
    <source>
        <dbReference type="SAM" id="MobiDB-lite"/>
    </source>
</evidence>
<dbReference type="InterPro" id="IPR006089">
    <property type="entry name" value="Acyl-CoA_DH_CS"/>
</dbReference>